<feature type="compositionally biased region" description="Basic and acidic residues" evidence="1">
    <location>
        <begin position="56"/>
        <end position="66"/>
    </location>
</feature>
<dbReference type="Proteomes" id="UP001166286">
    <property type="component" value="Unassembled WGS sequence"/>
</dbReference>
<feature type="compositionally biased region" description="Basic and acidic residues" evidence="1">
    <location>
        <begin position="174"/>
        <end position="185"/>
    </location>
</feature>
<evidence type="ECO:0000313" key="3">
    <source>
        <dbReference type="Proteomes" id="UP001166286"/>
    </source>
</evidence>
<feature type="compositionally biased region" description="Basic and acidic residues" evidence="1">
    <location>
        <begin position="143"/>
        <end position="165"/>
    </location>
</feature>
<evidence type="ECO:0000256" key="1">
    <source>
        <dbReference type="SAM" id="MobiDB-lite"/>
    </source>
</evidence>
<proteinExistence type="predicted"/>
<gene>
    <name evidence="2" type="ORF">JMJ35_002113</name>
</gene>
<feature type="region of interest" description="Disordered" evidence="1">
    <location>
        <begin position="1"/>
        <end position="191"/>
    </location>
</feature>
<dbReference type="EMBL" id="JAFEKC020000003">
    <property type="protein sequence ID" value="KAK0516079.1"/>
    <property type="molecule type" value="Genomic_DNA"/>
</dbReference>
<keyword evidence="3" id="KW-1185">Reference proteome</keyword>
<protein>
    <submittedName>
        <fullName evidence="2">Uncharacterized protein</fullName>
    </submittedName>
</protein>
<feature type="compositionally biased region" description="Basic and acidic residues" evidence="1">
    <location>
        <begin position="76"/>
        <end position="97"/>
    </location>
</feature>
<reference evidence="2" key="1">
    <citation type="submission" date="2023-03" db="EMBL/GenBank/DDBJ databases">
        <title>Complete genome of Cladonia borealis.</title>
        <authorList>
            <person name="Park H."/>
        </authorList>
    </citation>
    <scope>NUCLEOTIDE SEQUENCE</scope>
    <source>
        <strain evidence="2">ANT050790</strain>
    </source>
</reference>
<dbReference type="AlphaFoldDB" id="A0AA39R9A8"/>
<comment type="caution">
    <text evidence="2">The sequence shown here is derived from an EMBL/GenBank/DDBJ whole genome shotgun (WGS) entry which is preliminary data.</text>
</comment>
<accession>A0AA39R9A8</accession>
<name>A0AA39R9A8_9LECA</name>
<sequence>MEKLAIPIRTSSEGQHHSDNPIEAKGNPPTNKAAKGIGGQSKSDKQQEAQGNVTAKKGDHGSRDQTKVIPLKKPSKREPKDTSKVKPEYADVKEKNKVQPPKKNGRQQRRDSILKSGESSKTNGPLARNDPPHSNRSSPGIDAEGKEQDGHANPKPIEEKAKEQDGQTNPEPIEQEKAEEQHTNDQQEPPA</sequence>
<organism evidence="2 3">
    <name type="scientific">Cladonia borealis</name>
    <dbReference type="NCBI Taxonomy" id="184061"/>
    <lineage>
        <taxon>Eukaryota</taxon>
        <taxon>Fungi</taxon>
        <taxon>Dikarya</taxon>
        <taxon>Ascomycota</taxon>
        <taxon>Pezizomycotina</taxon>
        <taxon>Lecanoromycetes</taxon>
        <taxon>OSLEUM clade</taxon>
        <taxon>Lecanoromycetidae</taxon>
        <taxon>Lecanorales</taxon>
        <taxon>Lecanorineae</taxon>
        <taxon>Cladoniaceae</taxon>
        <taxon>Cladonia</taxon>
    </lineage>
</organism>
<evidence type="ECO:0000313" key="2">
    <source>
        <dbReference type="EMBL" id="KAK0516079.1"/>
    </source>
</evidence>